<comment type="subunit">
    <text evidence="1">Heterotetramer of two alpha and two beta chains arranged as a dimer of alpha/beta heterodimers.</text>
</comment>
<dbReference type="GO" id="GO:0005634">
    <property type="term" value="C:nucleus"/>
    <property type="evidence" value="ECO:0007669"/>
    <property type="project" value="TreeGrafter"/>
</dbReference>
<evidence type="ECO:0000313" key="9">
    <source>
        <dbReference type="Proteomes" id="UP001291623"/>
    </source>
</evidence>
<dbReference type="EMBL" id="JAVYJV010000009">
    <property type="protein sequence ID" value="KAK4362320.1"/>
    <property type="molecule type" value="Genomic_DNA"/>
</dbReference>
<feature type="coiled-coil region" evidence="4">
    <location>
        <begin position="30"/>
        <end position="78"/>
    </location>
</feature>
<dbReference type="GO" id="GO:0005524">
    <property type="term" value="F:ATP binding"/>
    <property type="evidence" value="ECO:0007669"/>
    <property type="project" value="UniProtKB-KW"/>
</dbReference>
<evidence type="ECO:0000256" key="1">
    <source>
        <dbReference type="ARBA" id="ARBA00011601"/>
    </source>
</evidence>
<comment type="caution">
    <text evidence="8">The sequence shown here is derived from an EMBL/GenBank/DDBJ whole genome shotgun (WGS) entry which is preliminary data.</text>
</comment>
<feature type="region of interest" description="Disordered" evidence="5">
    <location>
        <begin position="161"/>
        <end position="182"/>
    </location>
</feature>
<accession>A0AAE1VJ87</accession>
<dbReference type="FunFam" id="3.40.50.300:FF:001137">
    <property type="entry name" value="DEAD/DEAH box helicase"/>
    <property type="match status" value="1"/>
</dbReference>
<gene>
    <name evidence="8" type="ORF">RND71_017561</name>
</gene>
<dbReference type="CDD" id="cd17923">
    <property type="entry name" value="DEXHc_Hrq1-like"/>
    <property type="match status" value="1"/>
</dbReference>
<dbReference type="InterPro" id="IPR011545">
    <property type="entry name" value="DEAD/DEAH_box_helicase_dom"/>
</dbReference>
<dbReference type="PROSITE" id="PS51194">
    <property type="entry name" value="HELICASE_CTER"/>
    <property type="match status" value="1"/>
</dbReference>
<dbReference type="GO" id="GO:0006289">
    <property type="term" value="P:nucleotide-excision repair"/>
    <property type="evidence" value="ECO:0007669"/>
    <property type="project" value="TreeGrafter"/>
</dbReference>
<dbReference type="PROSITE" id="PS51192">
    <property type="entry name" value="HELICASE_ATP_BIND_1"/>
    <property type="match status" value="1"/>
</dbReference>
<dbReference type="PANTHER" id="PTHR47957">
    <property type="entry name" value="ATP-DEPENDENT HELICASE HRQ1"/>
    <property type="match status" value="1"/>
</dbReference>
<dbReference type="Pfam" id="PF22982">
    <property type="entry name" value="WHD_HRQ1"/>
    <property type="match status" value="1"/>
</dbReference>
<dbReference type="GO" id="GO:0036297">
    <property type="term" value="P:interstrand cross-link repair"/>
    <property type="evidence" value="ECO:0007669"/>
    <property type="project" value="TreeGrafter"/>
</dbReference>
<evidence type="ECO:0000256" key="5">
    <source>
        <dbReference type="SAM" id="MobiDB-lite"/>
    </source>
</evidence>
<dbReference type="InterPro" id="IPR055227">
    <property type="entry name" value="HRQ1_WHD"/>
</dbReference>
<feature type="compositionally biased region" description="Polar residues" evidence="5">
    <location>
        <begin position="170"/>
        <end position="182"/>
    </location>
</feature>
<evidence type="ECO:0000256" key="4">
    <source>
        <dbReference type="SAM" id="Coils"/>
    </source>
</evidence>
<keyword evidence="9" id="KW-1185">Reference proteome</keyword>
<dbReference type="Pfam" id="PF01112">
    <property type="entry name" value="Asparaginase_2"/>
    <property type="match status" value="1"/>
</dbReference>
<dbReference type="PANTHER" id="PTHR47957:SF3">
    <property type="entry name" value="ATP-DEPENDENT HELICASE HRQ1"/>
    <property type="match status" value="1"/>
</dbReference>
<dbReference type="InterPro" id="IPR029055">
    <property type="entry name" value="Ntn_hydrolases_N"/>
</dbReference>
<organism evidence="8 9">
    <name type="scientific">Anisodus tanguticus</name>
    <dbReference type="NCBI Taxonomy" id="243964"/>
    <lineage>
        <taxon>Eukaryota</taxon>
        <taxon>Viridiplantae</taxon>
        <taxon>Streptophyta</taxon>
        <taxon>Embryophyta</taxon>
        <taxon>Tracheophyta</taxon>
        <taxon>Spermatophyta</taxon>
        <taxon>Magnoliopsida</taxon>
        <taxon>eudicotyledons</taxon>
        <taxon>Gunneridae</taxon>
        <taxon>Pentapetalae</taxon>
        <taxon>asterids</taxon>
        <taxon>lamiids</taxon>
        <taxon>Solanales</taxon>
        <taxon>Solanaceae</taxon>
        <taxon>Solanoideae</taxon>
        <taxon>Hyoscyameae</taxon>
        <taxon>Anisodus</taxon>
    </lineage>
</organism>
<evidence type="ECO:0000259" key="6">
    <source>
        <dbReference type="PROSITE" id="PS51192"/>
    </source>
</evidence>
<dbReference type="SMART" id="SM00487">
    <property type="entry name" value="DEXDc"/>
    <property type="match status" value="1"/>
</dbReference>
<evidence type="ECO:0000259" key="7">
    <source>
        <dbReference type="PROSITE" id="PS51194"/>
    </source>
</evidence>
<protein>
    <submittedName>
        <fullName evidence="8">Uncharacterized protein</fullName>
    </submittedName>
</protein>
<dbReference type="SMART" id="SM00490">
    <property type="entry name" value="HELICc"/>
    <property type="match status" value="1"/>
</dbReference>
<evidence type="ECO:0000256" key="3">
    <source>
        <dbReference type="ARBA" id="ARBA00022840"/>
    </source>
</evidence>
<evidence type="ECO:0000256" key="2">
    <source>
        <dbReference type="ARBA" id="ARBA00022741"/>
    </source>
</evidence>
<sequence length="1422" mass="158551">MSQNSRNTIFVTADNSGCGYFRWIDPSPEVELLKEKLKEVEEERDTLKHKLKEIGDKIDVLKQKLKETKQERDCAKAKFNRLGVKLGLESKVSDHSVGSGEFLVLVPYTKKDRQQNKKTAALASSNIPVGGSTLKQAETAWSDMMQDLSYLSSISRNDNQTEVPLDEVSSRNSNGRSVPSNCSSQVKCKRSIKNDKMEGHADELVLIILNSSSVDMDDEKAKIFVKVLASVNCFTDPDSGNCMCKEANRKDNVSDPCSSGSDSCGCPTWLKSISKIFSFVNIYSASLQLHQEQVNYPGLKGALDHLCLFGFQAGVTDIEQLSFLCPKVVHIVDDDTVVKDFKDGIVICRNSTTKRDQSATKKGVTISNVLRSIKKRENAFRTSLLKFVKLLKRQNGNEFSKISLEDFITFVSQGGIGATSIDTKRAGSHSFEAKCCDTNPMTPLEMVEHLRNGIGSDGQVVHIENISVRNATYVEIPSALSESTILALKNIGVTRLYSHQAESIQASLAGKNVVVATLTSSGKSLCYNVPVLEVLSQNLSACALYLFPTKSNDSLLASLLEVSTSFELSMQALAQDQLRSLLNMTNEFSVDLRIGVYDGDTSQMDRKWLRDNARLLITNPDMLHVSILPCHRQFSRILSNLRFVIVDEAHSYKGAFGCHTALILRRLRRLCSHVYGSNPSFIFSTATSGNPVEHSKELSNLPTIELIQNDGSPSGSKLFVLWNPPLRLKMISKRIKSSVEDGSVDKHLIARRSRKEASAVFSTYKNIYQNYSSKCDQFVKELKENIPILEVSCLFAEMMQHGLRCIAFCKTRKLCELVLCYTREILQETAPHLVDTICTYRAGYIAEDRRRIEHDFFNGSICGLAATNALELGIDVGHIDATLHLGFPGSIASLWQQAGRSGRRGNASLAIYVAFEGPLDQYFMKFPQKLFRGPIECCHIDARNRQVLEQHLAAAAFEHPLSLSDDEKYFGPGLESVIMALKNKGILSTDISRSAAARIWSYIGLEKMPSSTISIRAIETERYKVIDIQKNELLEEIEESKAFFQVYEGANYMNQGKTYLVKELDVANRIAWCQRADLKYYTKTRDYTDVHVTGANFAYPARTISLRLPRTTAQAQSCRVTTTWFGFRKIWKKSNQVFDTVELSLPNFTYETQAVWIQVPQAIKIAVETLNYSFRGGLHAAGHALLNVVPMYIVCNSSDLASVCVNPYDSRNVPERILLYDPHPGGTGISAQVQHIFSELLTAALELLASCHCSGDTGCPNCNISCHEYNEVLHKDAAIMIIKGVIEEEESYFRRYEYNRTPLVRWLVELVTYPRISRREKPVFVIDALKANKSPLDVVELVRVRELENNPYFNAGTGSVLTSNGTVEMEACIMDGNTKNCGAVSGLTTVVIAVSLGRLVMEKTPHIYLAFEGAEAFAREQV</sequence>
<dbReference type="CDD" id="cd18797">
    <property type="entry name" value="SF2_C_Hrq"/>
    <property type="match status" value="1"/>
</dbReference>
<evidence type="ECO:0000313" key="8">
    <source>
        <dbReference type="EMBL" id="KAK4362320.1"/>
    </source>
</evidence>
<dbReference type="GO" id="GO:0003676">
    <property type="term" value="F:nucleic acid binding"/>
    <property type="evidence" value="ECO:0007669"/>
    <property type="project" value="InterPro"/>
</dbReference>
<dbReference type="Gene3D" id="3.40.50.300">
    <property type="entry name" value="P-loop containing nucleotide triphosphate hydrolases"/>
    <property type="match status" value="2"/>
</dbReference>
<keyword evidence="3" id="KW-0067">ATP-binding</keyword>
<keyword evidence="2" id="KW-0547">Nucleotide-binding</keyword>
<dbReference type="Pfam" id="PF09369">
    <property type="entry name" value="MZB"/>
    <property type="match status" value="1"/>
</dbReference>
<dbReference type="InterPro" id="IPR018973">
    <property type="entry name" value="MZB"/>
</dbReference>
<dbReference type="InterPro" id="IPR027417">
    <property type="entry name" value="P-loop_NTPase"/>
</dbReference>
<dbReference type="Proteomes" id="UP001291623">
    <property type="component" value="Unassembled WGS sequence"/>
</dbReference>
<dbReference type="Pfam" id="PF00270">
    <property type="entry name" value="DEAD"/>
    <property type="match status" value="1"/>
</dbReference>
<dbReference type="GO" id="GO:0016787">
    <property type="term" value="F:hydrolase activity"/>
    <property type="evidence" value="ECO:0007669"/>
    <property type="project" value="InterPro"/>
</dbReference>
<reference evidence="8" key="1">
    <citation type="submission" date="2023-12" db="EMBL/GenBank/DDBJ databases">
        <title>Genome assembly of Anisodus tanguticus.</title>
        <authorList>
            <person name="Wang Y.-J."/>
        </authorList>
    </citation>
    <scope>NUCLEOTIDE SEQUENCE</scope>
    <source>
        <strain evidence="8">KB-2021</strain>
        <tissue evidence="8">Leaf</tissue>
    </source>
</reference>
<dbReference type="SUPFAM" id="SSF52540">
    <property type="entry name" value="P-loop containing nucleoside triphosphate hydrolases"/>
    <property type="match status" value="2"/>
</dbReference>
<feature type="domain" description="Helicase ATP-binding" evidence="6">
    <location>
        <begin position="504"/>
        <end position="706"/>
    </location>
</feature>
<dbReference type="InterPro" id="IPR014001">
    <property type="entry name" value="Helicase_ATP-bd"/>
</dbReference>
<keyword evidence="4" id="KW-0175">Coiled coil</keyword>
<dbReference type="InterPro" id="IPR001650">
    <property type="entry name" value="Helicase_C-like"/>
</dbReference>
<dbReference type="InterPro" id="IPR000246">
    <property type="entry name" value="Peptidase_T2"/>
</dbReference>
<feature type="domain" description="Helicase C-terminal" evidence="7">
    <location>
        <begin position="774"/>
        <end position="946"/>
    </location>
</feature>
<dbReference type="GO" id="GO:0043138">
    <property type="term" value="F:3'-5' DNA helicase activity"/>
    <property type="evidence" value="ECO:0007669"/>
    <property type="project" value="TreeGrafter"/>
</dbReference>
<dbReference type="Pfam" id="PF00271">
    <property type="entry name" value="Helicase_C"/>
    <property type="match status" value="1"/>
</dbReference>
<proteinExistence type="predicted"/>
<name>A0AAE1VJ87_9SOLA</name>
<dbReference type="SUPFAM" id="SSF56235">
    <property type="entry name" value="N-terminal nucleophile aminohydrolases (Ntn hydrolases)"/>
    <property type="match status" value="1"/>
</dbReference>